<organism evidence="1 2">
    <name type="scientific">Paracidovorax cattleyae</name>
    <dbReference type="NCBI Taxonomy" id="80868"/>
    <lineage>
        <taxon>Bacteria</taxon>
        <taxon>Pseudomonadati</taxon>
        <taxon>Pseudomonadota</taxon>
        <taxon>Betaproteobacteria</taxon>
        <taxon>Burkholderiales</taxon>
        <taxon>Comamonadaceae</taxon>
        <taxon>Paracidovorax</taxon>
    </lineage>
</organism>
<protein>
    <submittedName>
        <fullName evidence="1">3-oxoacyl-[acyl-carrier-protein] synthase-1</fullName>
    </submittedName>
</protein>
<keyword evidence="2" id="KW-1185">Reference proteome</keyword>
<dbReference type="OrthoDB" id="8818793at2"/>
<proteinExistence type="predicted"/>
<name>A0A1H0WV75_9BURK</name>
<evidence type="ECO:0000313" key="2">
    <source>
        <dbReference type="Proteomes" id="UP000199317"/>
    </source>
</evidence>
<reference evidence="2" key="1">
    <citation type="submission" date="2016-10" db="EMBL/GenBank/DDBJ databases">
        <authorList>
            <person name="Varghese N."/>
            <person name="Submissions S."/>
        </authorList>
    </citation>
    <scope>NUCLEOTIDE SEQUENCE [LARGE SCALE GENOMIC DNA]</scope>
    <source>
        <strain evidence="2">DSM 17101</strain>
    </source>
</reference>
<evidence type="ECO:0000313" key="1">
    <source>
        <dbReference type="EMBL" id="SDP94613.1"/>
    </source>
</evidence>
<sequence>MTPLSIAATGACTPVGTRAWQTASSLSAGLSAFTRQAIAGQADHRATVSRVPGIDPACTGMERLVRLAAPALHEALRSGPPPAAGWPLQRPIPLFVALPEPWAERPGGIDTDRFALELPRALDLAPEFLPLTLYAGGAVGGADALSGAYRFMQAHPEVPEVLVGGVDSLADAAVVEALYQRRWVQVAGHCEGFVASEAAAFVRLSRVPAAGEFATVYPPAFGEEAVPRVGEASLLDGRALIQAARAALQTAHMPADALHSYWSDMDGSPWRGAERASLSAAFAVDGGLAPARDPAAFLGEVGAAWVPLMLSLFHEMRQALSHPVMPARLAGHAGLQTVTGLSTRTAAWVATWDHAQPARPAASAGRGALPIPS</sequence>
<gene>
    <name evidence="1" type="ORF">SAMN04489708_1652</name>
</gene>
<dbReference type="EMBL" id="FNJL01000065">
    <property type="protein sequence ID" value="SDP94613.1"/>
    <property type="molecule type" value="Genomic_DNA"/>
</dbReference>
<dbReference type="Proteomes" id="UP000199317">
    <property type="component" value="Unassembled WGS sequence"/>
</dbReference>
<dbReference type="RefSeq" id="WP_092840469.1">
    <property type="nucleotide sequence ID" value="NZ_CP028290.1"/>
</dbReference>
<dbReference type="InterPro" id="IPR016039">
    <property type="entry name" value="Thiolase-like"/>
</dbReference>
<dbReference type="GO" id="GO:0016746">
    <property type="term" value="F:acyltransferase activity"/>
    <property type="evidence" value="ECO:0007669"/>
    <property type="project" value="InterPro"/>
</dbReference>
<dbReference type="SUPFAM" id="SSF53901">
    <property type="entry name" value="Thiolase-like"/>
    <property type="match status" value="1"/>
</dbReference>
<dbReference type="AlphaFoldDB" id="A0A1H0WV75"/>
<accession>A0A1H0WV75</accession>